<dbReference type="Gene3D" id="3.40.30.10">
    <property type="entry name" value="Glutaredoxin"/>
    <property type="match status" value="1"/>
</dbReference>
<keyword evidence="5" id="KW-1185">Reference proteome</keyword>
<dbReference type="InterPro" id="IPR044087">
    <property type="entry name" value="NahD-like"/>
</dbReference>
<comment type="similarity">
    <text evidence="1">Belongs to the GST superfamily. NadH family.</text>
</comment>
<dbReference type="PANTHER" id="PTHR42943">
    <property type="entry name" value="GLUTATHIONE S-TRANSFERASE KAPPA"/>
    <property type="match status" value="1"/>
</dbReference>
<dbReference type="Proteomes" id="UP000622890">
    <property type="component" value="Unassembled WGS sequence"/>
</dbReference>
<dbReference type="RefSeq" id="WP_200591617.1">
    <property type="nucleotide sequence ID" value="NZ_JAEPBG010000003.1"/>
</dbReference>
<evidence type="ECO:0000256" key="1">
    <source>
        <dbReference type="PIRNR" id="PIRNR006386"/>
    </source>
</evidence>
<organism evidence="4 5">
    <name type="scientific">Noviherbaspirillum pedocola</name>
    <dbReference type="NCBI Taxonomy" id="2801341"/>
    <lineage>
        <taxon>Bacteria</taxon>
        <taxon>Pseudomonadati</taxon>
        <taxon>Pseudomonadota</taxon>
        <taxon>Betaproteobacteria</taxon>
        <taxon>Burkholderiales</taxon>
        <taxon>Oxalobacteraceae</taxon>
        <taxon>Noviherbaspirillum</taxon>
    </lineage>
</organism>
<dbReference type="GO" id="GO:0006749">
    <property type="term" value="P:glutathione metabolic process"/>
    <property type="evidence" value="ECO:0007669"/>
    <property type="project" value="TreeGrafter"/>
</dbReference>
<dbReference type="SUPFAM" id="SSF52833">
    <property type="entry name" value="Thioredoxin-like"/>
    <property type="match status" value="1"/>
</dbReference>
<dbReference type="GO" id="GO:0018845">
    <property type="term" value="F:2-hydroxychromene-2-carboxylate isomerase activity"/>
    <property type="evidence" value="ECO:0007669"/>
    <property type="project" value="UniProtKB-UniRule"/>
</dbReference>
<dbReference type="InterPro" id="IPR051924">
    <property type="entry name" value="GST_Kappa/NadH"/>
</dbReference>
<dbReference type="EMBL" id="JAEPBG010000003">
    <property type="protein sequence ID" value="MBK4734844.1"/>
    <property type="molecule type" value="Genomic_DNA"/>
</dbReference>
<dbReference type="AlphaFoldDB" id="A0A934W7M2"/>
<feature type="domain" description="DSBA-like thioredoxin" evidence="3">
    <location>
        <begin position="13"/>
        <end position="197"/>
    </location>
</feature>
<accession>A0A934W7M2</accession>
<name>A0A934W7M2_9BURK</name>
<dbReference type="InterPro" id="IPR001853">
    <property type="entry name" value="DSBA-like_thioredoxin_dom"/>
</dbReference>
<comment type="caution">
    <text evidence="4">The sequence shown here is derived from an EMBL/GenBank/DDBJ whole genome shotgun (WGS) entry which is preliminary data.</text>
</comment>
<protein>
    <recommendedName>
        <fullName evidence="1">2-hydroxychromene-2-carboxylate isomerase</fullName>
        <ecNumber evidence="1">5.99.1.4</ecNumber>
    </recommendedName>
</protein>
<dbReference type="GO" id="GO:0004602">
    <property type="term" value="F:glutathione peroxidase activity"/>
    <property type="evidence" value="ECO:0007669"/>
    <property type="project" value="TreeGrafter"/>
</dbReference>
<proteinExistence type="inferred from homology"/>
<evidence type="ECO:0000256" key="2">
    <source>
        <dbReference type="PIRSR" id="PIRSR006386-1"/>
    </source>
</evidence>
<comment type="catalytic activity">
    <reaction evidence="1">
        <text>2-hydroxychromene-2-carboxylate = (3E)-4-(2-hydroxyphenyl)-2-oxobut-3-enoate</text>
        <dbReference type="Rhea" id="RHEA:27401"/>
        <dbReference type="ChEBI" id="CHEBI:59350"/>
        <dbReference type="ChEBI" id="CHEBI:59353"/>
        <dbReference type="EC" id="5.99.1.4"/>
    </reaction>
</comment>
<evidence type="ECO:0000313" key="5">
    <source>
        <dbReference type="Proteomes" id="UP000622890"/>
    </source>
</evidence>
<dbReference type="GO" id="GO:0004364">
    <property type="term" value="F:glutathione transferase activity"/>
    <property type="evidence" value="ECO:0007669"/>
    <property type="project" value="TreeGrafter"/>
</dbReference>
<dbReference type="PIRSF" id="PIRSF006386">
    <property type="entry name" value="HCCAis_GSTk"/>
    <property type="match status" value="1"/>
</dbReference>
<reference evidence="4" key="1">
    <citation type="submission" date="2021-01" db="EMBL/GenBank/DDBJ databases">
        <title>Genome sequence of strain Noviherbaspirillum sp. DKR-6.</title>
        <authorList>
            <person name="Chaudhary D.K."/>
        </authorList>
    </citation>
    <scope>NUCLEOTIDE SEQUENCE</scope>
    <source>
        <strain evidence="4">DKR-6</strain>
    </source>
</reference>
<evidence type="ECO:0000313" key="4">
    <source>
        <dbReference type="EMBL" id="MBK4734844.1"/>
    </source>
</evidence>
<gene>
    <name evidence="4" type="ORF">JJB74_09530</name>
</gene>
<dbReference type="CDD" id="cd03022">
    <property type="entry name" value="DsbA_HCCA_Iso"/>
    <property type="match status" value="1"/>
</dbReference>
<sequence length="200" mass="21764">MSRTCAYFVAPPSPYVYLGHERFIELARRHGVEIDIKPFDIGRVFAQSGGLPLPKRAPQRQAYRLVELERWSSFLGLPLNLHPRFFPVAGDPAAKLIIAAKAHGVDAALALSGRISRAIWAEEKDISDPDTLAALAQAAGLDGAALLAASKGDDVAAEYARNTEDAIAAGVFGAPWYVFEGEPFWGQDRLDFLERAFARG</sequence>
<dbReference type="PANTHER" id="PTHR42943:SF13">
    <property type="entry name" value="GLUTATHIONE S-TRANSFERASE KAPPA-RELATED"/>
    <property type="match status" value="1"/>
</dbReference>
<dbReference type="InterPro" id="IPR014440">
    <property type="entry name" value="HCCAis_GSTk"/>
</dbReference>
<dbReference type="Pfam" id="PF01323">
    <property type="entry name" value="DSBA"/>
    <property type="match status" value="1"/>
</dbReference>
<keyword evidence="1 4" id="KW-0413">Isomerase</keyword>
<dbReference type="InterPro" id="IPR036249">
    <property type="entry name" value="Thioredoxin-like_sf"/>
</dbReference>
<evidence type="ECO:0000259" key="3">
    <source>
        <dbReference type="Pfam" id="PF01323"/>
    </source>
</evidence>
<feature type="active site" description="Nucleophile" evidence="2">
    <location>
        <position position="13"/>
    </location>
</feature>
<dbReference type="GO" id="GO:1901170">
    <property type="term" value="P:naphthalene catabolic process"/>
    <property type="evidence" value="ECO:0007669"/>
    <property type="project" value="InterPro"/>
</dbReference>
<dbReference type="EC" id="5.99.1.4" evidence="1"/>